<dbReference type="PANTHER" id="PTHR33169:SF14">
    <property type="entry name" value="TRANSCRIPTIONAL REGULATOR RV3488"/>
    <property type="match status" value="1"/>
</dbReference>
<evidence type="ECO:0000313" key="2">
    <source>
        <dbReference type="EMBL" id="MFD1233155.1"/>
    </source>
</evidence>
<reference evidence="3" key="1">
    <citation type="journal article" date="2019" name="Int. J. Syst. Evol. Microbiol.">
        <title>The Global Catalogue of Microorganisms (GCM) 10K type strain sequencing project: providing services to taxonomists for standard genome sequencing and annotation.</title>
        <authorList>
            <consortium name="The Broad Institute Genomics Platform"/>
            <consortium name="The Broad Institute Genome Sequencing Center for Infectious Disease"/>
            <person name="Wu L."/>
            <person name="Ma J."/>
        </authorList>
    </citation>
    <scope>NUCLEOTIDE SEQUENCE [LARGE SCALE GENOMIC DNA]</scope>
    <source>
        <strain evidence="3">CCUG 49018</strain>
    </source>
</reference>
<dbReference type="Proteomes" id="UP001597182">
    <property type="component" value="Unassembled WGS sequence"/>
</dbReference>
<dbReference type="Gene3D" id="1.10.10.10">
    <property type="entry name" value="Winged helix-like DNA-binding domain superfamily/Winged helix DNA-binding domain"/>
    <property type="match status" value="1"/>
</dbReference>
<dbReference type="InterPro" id="IPR036390">
    <property type="entry name" value="WH_DNA-bd_sf"/>
</dbReference>
<gene>
    <name evidence="2" type="ORF">ACFQ34_07665</name>
</gene>
<organism evidence="2 3">
    <name type="scientific">Pseudonocardia benzenivorans</name>
    <dbReference type="NCBI Taxonomy" id="228005"/>
    <lineage>
        <taxon>Bacteria</taxon>
        <taxon>Bacillati</taxon>
        <taxon>Actinomycetota</taxon>
        <taxon>Actinomycetes</taxon>
        <taxon>Pseudonocardiales</taxon>
        <taxon>Pseudonocardiaceae</taxon>
        <taxon>Pseudonocardia</taxon>
    </lineage>
</organism>
<dbReference type="InterPro" id="IPR052509">
    <property type="entry name" value="Metal_resp_DNA-bind_regulator"/>
</dbReference>
<dbReference type="EMBL" id="JBHTMB010000052">
    <property type="protein sequence ID" value="MFD1233155.1"/>
    <property type="molecule type" value="Genomic_DNA"/>
</dbReference>
<proteinExistence type="predicted"/>
<dbReference type="PANTHER" id="PTHR33169">
    <property type="entry name" value="PADR-FAMILY TRANSCRIPTIONAL REGULATOR"/>
    <property type="match status" value="1"/>
</dbReference>
<dbReference type="InterPro" id="IPR036388">
    <property type="entry name" value="WH-like_DNA-bd_sf"/>
</dbReference>
<evidence type="ECO:0000313" key="3">
    <source>
        <dbReference type="Proteomes" id="UP001597182"/>
    </source>
</evidence>
<feature type="domain" description="Transcription regulator PadR N-terminal" evidence="1">
    <location>
        <begin position="15"/>
        <end position="89"/>
    </location>
</feature>
<dbReference type="InterPro" id="IPR005149">
    <property type="entry name" value="Tscrpt_reg_PadR_N"/>
</dbReference>
<evidence type="ECO:0000259" key="1">
    <source>
        <dbReference type="Pfam" id="PF03551"/>
    </source>
</evidence>
<comment type="caution">
    <text evidence="2">The sequence shown here is derived from an EMBL/GenBank/DDBJ whole genome shotgun (WGS) entry which is preliminary data.</text>
</comment>
<accession>A0ABW3VEJ9</accession>
<dbReference type="RefSeq" id="WP_013678295.1">
    <property type="nucleotide sequence ID" value="NZ_BAABKS010000060.1"/>
</dbReference>
<dbReference type="Pfam" id="PF03551">
    <property type="entry name" value="PadR"/>
    <property type="match status" value="1"/>
</dbReference>
<sequence>MELGRSDRDLPALTVLGLLTLGPRHTYEMHRMMIDYHKDFVTGLPRSMYHAVERLLRDGHIRVVETVREGGRPERTVYDLTDDGRASLAARIRRLLAVPDNDAALFVAALSFIGCLPVPEAVDALHERLGALDASRRTVAQSLDATRGVLPRILLVEAEFTLARVTAEHEFVTGLVADLASGALDPTEVGDMPSRP</sequence>
<dbReference type="SUPFAM" id="SSF46785">
    <property type="entry name" value="Winged helix' DNA-binding domain"/>
    <property type="match status" value="1"/>
</dbReference>
<name>A0ABW3VEJ9_9PSEU</name>
<protein>
    <submittedName>
        <fullName evidence="2">PadR family transcriptional regulator</fullName>
    </submittedName>
</protein>
<keyword evidence="3" id="KW-1185">Reference proteome</keyword>